<dbReference type="Pfam" id="PF13207">
    <property type="entry name" value="AAA_17"/>
    <property type="match status" value="1"/>
</dbReference>
<protein>
    <submittedName>
        <fullName evidence="1">AAA family ATPase</fullName>
    </submittedName>
</protein>
<dbReference type="SUPFAM" id="SSF52540">
    <property type="entry name" value="P-loop containing nucleoside triphosphate hydrolases"/>
    <property type="match status" value="1"/>
</dbReference>
<dbReference type="EMBL" id="JABBHF010000020">
    <property type="protein sequence ID" value="NMH89976.1"/>
    <property type="molecule type" value="Genomic_DNA"/>
</dbReference>
<sequence>MNNLIFIGGIHGVGKGTICNKICEQTDFVYITASEILRWDEISKPDNKKVENIQNTQDRLIAGLDKALKENGNYLLDGHFCLFNSVGQVEKVPMETFEKIAPKLIAIVTTKIDLIKERLEKRDNKEYDFDLLKSMQTSEREYAQQISLKLNVPFVEIKDGNYKSLIEIL</sequence>
<keyword evidence="2" id="KW-1185">Reference proteome</keyword>
<dbReference type="Proteomes" id="UP000746690">
    <property type="component" value="Unassembled WGS sequence"/>
</dbReference>
<comment type="caution">
    <text evidence="1">The sequence shown here is derived from an EMBL/GenBank/DDBJ whole genome shotgun (WGS) entry which is preliminary data.</text>
</comment>
<accession>A0ABX1S3P0</accession>
<name>A0ABX1S3P0_9FLAO</name>
<proteinExistence type="predicted"/>
<dbReference type="Gene3D" id="3.40.50.300">
    <property type="entry name" value="P-loop containing nucleotide triphosphate hydrolases"/>
    <property type="match status" value="1"/>
</dbReference>
<evidence type="ECO:0000313" key="2">
    <source>
        <dbReference type="Proteomes" id="UP000746690"/>
    </source>
</evidence>
<dbReference type="InterPro" id="IPR027417">
    <property type="entry name" value="P-loop_NTPase"/>
</dbReference>
<organism evidence="1 2">
    <name type="scientific">Flavivirga algicola</name>
    <dbReference type="NCBI Taxonomy" id="2729136"/>
    <lineage>
        <taxon>Bacteria</taxon>
        <taxon>Pseudomonadati</taxon>
        <taxon>Bacteroidota</taxon>
        <taxon>Flavobacteriia</taxon>
        <taxon>Flavobacteriales</taxon>
        <taxon>Flavobacteriaceae</taxon>
        <taxon>Flavivirga</taxon>
    </lineage>
</organism>
<evidence type="ECO:0000313" key="1">
    <source>
        <dbReference type="EMBL" id="NMH89976.1"/>
    </source>
</evidence>
<reference evidence="1 2" key="1">
    <citation type="submission" date="2020-04" db="EMBL/GenBank/DDBJ databases">
        <title>A Flavivirga sp. nov.</title>
        <authorList>
            <person name="Sun X."/>
        </authorList>
    </citation>
    <scope>NUCLEOTIDE SEQUENCE [LARGE SCALE GENOMIC DNA]</scope>
    <source>
        <strain evidence="1 2">Y03</strain>
    </source>
</reference>
<gene>
    <name evidence="1" type="ORF">HHX25_20940</name>
</gene>
<dbReference type="RefSeq" id="WP_169677377.1">
    <property type="nucleotide sequence ID" value="NZ_JABBHF010000020.1"/>
</dbReference>